<dbReference type="Gene3D" id="3.40.50.720">
    <property type="entry name" value="NAD(P)-binding Rossmann-like Domain"/>
    <property type="match status" value="1"/>
</dbReference>
<proteinExistence type="predicted"/>
<dbReference type="PANTHER" id="PTHR48106">
    <property type="entry name" value="QUINONE OXIDOREDUCTASE PIG3-RELATED"/>
    <property type="match status" value="1"/>
</dbReference>
<dbReference type="SUPFAM" id="SSF51735">
    <property type="entry name" value="NAD(P)-binding Rossmann-fold domains"/>
    <property type="match status" value="1"/>
</dbReference>
<organism evidence="4 5">
    <name type="scientific">Jatrophihabitans cynanchi</name>
    <dbReference type="NCBI Taxonomy" id="2944128"/>
    <lineage>
        <taxon>Bacteria</taxon>
        <taxon>Bacillati</taxon>
        <taxon>Actinomycetota</taxon>
        <taxon>Actinomycetes</taxon>
        <taxon>Jatrophihabitantales</taxon>
        <taxon>Jatrophihabitantaceae</taxon>
        <taxon>Jatrophihabitans</taxon>
    </lineage>
</organism>
<dbReference type="Proteomes" id="UP001164693">
    <property type="component" value="Chromosome"/>
</dbReference>
<gene>
    <name evidence="4" type="ORF">M6B22_05335</name>
</gene>
<sequence>MIVTDVDEPSPRAKEVAIRVDYAGIQWGDLLTRQGHFPLPRPFFPGYEAAGEIIAVGDEVDDHRIGQRVAALTRAGAFAEIALADATLTFDVGDTDVRVAAGFGWVTPTAYALINEVGRVQTGERVLVHAAAGGVGALAAQYAARAGAGRVVGVVVDEAQRAYASQFPYDLIILADSFPAALDSEAFDVILDPIGGTVRLLNIERLAPHGRLVAYGNIATLAPVEVDVNALLMQGKSLLTYNSNLLSHSDPERLAASARAALETVTSGDIRIDITAEFALHELDAALARLAAGGTHGKSILRLA</sequence>
<accession>A0ABY7K1W5</accession>
<evidence type="ECO:0000313" key="4">
    <source>
        <dbReference type="EMBL" id="WAX58190.1"/>
    </source>
</evidence>
<feature type="domain" description="Enoyl reductase (ER)" evidence="3">
    <location>
        <begin position="1"/>
        <end position="301"/>
    </location>
</feature>
<dbReference type="Pfam" id="PF00107">
    <property type="entry name" value="ADH_zinc_N"/>
    <property type="match status" value="1"/>
</dbReference>
<dbReference type="SMART" id="SM00829">
    <property type="entry name" value="PKS_ER"/>
    <property type="match status" value="1"/>
</dbReference>
<keyword evidence="1" id="KW-0521">NADP</keyword>
<dbReference type="EMBL" id="CP097463">
    <property type="protein sequence ID" value="WAX58190.1"/>
    <property type="molecule type" value="Genomic_DNA"/>
</dbReference>
<keyword evidence="2" id="KW-0560">Oxidoreductase</keyword>
<dbReference type="RefSeq" id="WP_269444740.1">
    <property type="nucleotide sequence ID" value="NZ_CP097463.1"/>
</dbReference>
<dbReference type="InterPro" id="IPR036291">
    <property type="entry name" value="NAD(P)-bd_dom_sf"/>
</dbReference>
<dbReference type="InterPro" id="IPR013154">
    <property type="entry name" value="ADH-like_N"/>
</dbReference>
<evidence type="ECO:0000256" key="1">
    <source>
        <dbReference type="ARBA" id="ARBA00022857"/>
    </source>
</evidence>
<dbReference type="InterPro" id="IPR013149">
    <property type="entry name" value="ADH-like_C"/>
</dbReference>
<dbReference type="SUPFAM" id="SSF50129">
    <property type="entry name" value="GroES-like"/>
    <property type="match status" value="1"/>
</dbReference>
<dbReference type="PANTHER" id="PTHR48106:SF13">
    <property type="entry name" value="QUINONE OXIDOREDUCTASE-RELATED"/>
    <property type="match status" value="1"/>
</dbReference>
<dbReference type="Pfam" id="PF08240">
    <property type="entry name" value="ADH_N"/>
    <property type="match status" value="1"/>
</dbReference>
<name>A0ABY7K1W5_9ACTN</name>
<protein>
    <submittedName>
        <fullName evidence="4">Zinc-binding alcohol dehydrogenase family protein</fullName>
    </submittedName>
</protein>
<evidence type="ECO:0000259" key="3">
    <source>
        <dbReference type="SMART" id="SM00829"/>
    </source>
</evidence>
<reference evidence="4" key="1">
    <citation type="submission" date="2022-05" db="EMBL/GenBank/DDBJ databases">
        <title>Jatrophihabitans sp. SB3-54 whole genome sequence.</title>
        <authorList>
            <person name="Suh M.K."/>
            <person name="Eom M.K."/>
            <person name="Kim J.S."/>
            <person name="Kim H.S."/>
            <person name="Do H.E."/>
            <person name="Shin Y.K."/>
            <person name="Lee J.-S."/>
        </authorList>
    </citation>
    <scope>NUCLEOTIDE SEQUENCE</scope>
    <source>
        <strain evidence="4">SB3-54</strain>
    </source>
</reference>
<dbReference type="InterPro" id="IPR011032">
    <property type="entry name" value="GroES-like_sf"/>
</dbReference>
<evidence type="ECO:0000256" key="2">
    <source>
        <dbReference type="ARBA" id="ARBA00023002"/>
    </source>
</evidence>
<dbReference type="InterPro" id="IPR020843">
    <property type="entry name" value="ER"/>
</dbReference>
<dbReference type="Gene3D" id="3.90.180.10">
    <property type="entry name" value="Medium-chain alcohol dehydrogenases, catalytic domain"/>
    <property type="match status" value="1"/>
</dbReference>
<evidence type="ECO:0000313" key="5">
    <source>
        <dbReference type="Proteomes" id="UP001164693"/>
    </source>
</evidence>
<keyword evidence="5" id="KW-1185">Reference proteome</keyword>